<dbReference type="PANTHER" id="PTHR47506">
    <property type="entry name" value="TRANSCRIPTIONAL REGULATORY PROTEIN"/>
    <property type="match status" value="1"/>
</dbReference>
<sequence>MARVSKQQMERNREAIERVSSQLFRERGLNGVSVNDLMAAVGLTHGGFYGHFASKDELAAVASRRAAEESDQRWEALSSQPGKHTLPTLVDSYLNVKHRDCPAEGCVVTALAADVAREEADKPVHQAYLSGAKSMLARLESLSPSADEQQRHQQALAQMAMLVGALTLARATRGDELSEQFLNAARQALLPADAE</sequence>
<proteinExistence type="predicted"/>
<evidence type="ECO:0000259" key="5">
    <source>
        <dbReference type="PROSITE" id="PS50977"/>
    </source>
</evidence>
<dbReference type="RefSeq" id="WP_004949180.1">
    <property type="nucleotide sequence ID" value="NZ_CP053398.1"/>
</dbReference>
<evidence type="ECO:0000256" key="2">
    <source>
        <dbReference type="ARBA" id="ARBA00023125"/>
    </source>
</evidence>
<dbReference type="PANTHER" id="PTHR47506:SF7">
    <property type="entry name" value="TRANSCRIPTIONAL REGULATORY PROTEIN"/>
    <property type="match status" value="1"/>
</dbReference>
<protein>
    <submittedName>
        <fullName evidence="6">TetR/AcrR family transcriptional regulator</fullName>
    </submittedName>
</protein>
<dbReference type="PROSITE" id="PS01081">
    <property type="entry name" value="HTH_TETR_1"/>
    <property type="match status" value="1"/>
</dbReference>
<evidence type="ECO:0000256" key="4">
    <source>
        <dbReference type="PROSITE-ProRule" id="PRU00335"/>
    </source>
</evidence>
<dbReference type="GO" id="GO:0003677">
    <property type="term" value="F:DNA binding"/>
    <property type="evidence" value="ECO:0007669"/>
    <property type="project" value="UniProtKB-UniRule"/>
</dbReference>
<evidence type="ECO:0000256" key="1">
    <source>
        <dbReference type="ARBA" id="ARBA00023015"/>
    </source>
</evidence>
<comment type="caution">
    <text evidence="6">The sequence shown here is derived from an EMBL/GenBank/DDBJ whole genome shotgun (WGS) entry which is preliminary data.</text>
</comment>
<keyword evidence="1" id="KW-0805">Transcription regulation</keyword>
<dbReference type="Gene3D" id="1.10.357.10">
    <property type="entry name" value="Tetracycline Repressor, domain 2"/>
    <property type="match status" value="1"/>
</dbReference>
<dbReference type="AlphaFoldDB" id="A0A318NVI3"/>
<dbReference type="SUPFAM" id="SSF48498">
    <property type="entry name" value="Tetracyclin repressor-like, C-terminal domain"/>
    <property type="match status" value="1"/>
</dbReference>
<dbReference type="PRINTS" id="PR00455">
    <property type="entry name" value="HTHTETR"/>
</dbReference>
<reference evidence="6 7" key="1">
    <citation type="submission" date="2017-11" db="EMBL/GenBank/DDBJ databases">
        <title>Genome sequence of the oocydin A producing rhizobacterium Serratia plymuthica 4Rx5.</title>
        <authorList>
            <person name="Matilla M.A."/>
            <person name="Udaondo Z."/>
            <person name="Salmond G.P.C."/>
        </authorList>
    </citation>
    <scope>NUCLEOTIDE SEQUENCE [LARGE SCALE GENOMIC DNA]</scope>
    <source>
        <strain evidence="6 7">4Rx5</strain>
    </source>
</reference>
<dbReference type="Proteomes" id="UP000248196">
    <property type="component" value="Unassembled WGS sequence"/>
</dbReference>
<keyword evidence="3" id="KW-0804">Transcription</keyword>
<dbReference type="Gene3D" id="1.10.10.60">
    <property type="entry name" value="Homeodomain-like"/>
    <property type="match status" value="1"/>
</dbReference>
<dbReference type="SUPFAM" id="SSF46689">
    <property type="entry name" value="Homeodomain-like"/>
    <property type="match status" value="1"/>
</dbReference>
<dbReference type="Pfam" id="PF00440">
    <property type="entry name" value="TetR_N"/>
    <property type="match status" value="1"/>
</dbReference>
<feature type="DNA-binding region" description="H-T-H motif" evidence="4">
    <location>
        <begin position="33"/>
        <end position="52"/>
    </location>
</feature>
<dbReference type="InterPro" id="IPR001647">
    <property type="entry name" value="HTH_TetR"/>
</dbReference>
<gene>
    <name evidence="6" type="ORF">CT690_16985</name>
</gene>
<dbReference type="EMBL" id="PESE01000005">
    <property type="protein sequence ID" value="PYD37764.1"/>
    <property type="molecule type" value="Genomic_DNA"/>
</dbReference>
<name>A0A318NVI3_SERPL</name>
<dbReference type="OrthoDB" id="9798857at2"/>
<organism evidence="6 7">
    <name type="scientific">Serratia plymuthica</name>
    <dbReference type="NCBI Taxonomy" id="82996"/>
    <lineage>
        <taxon>Bacteria</taxon>
        <taxon>Pseudomonadati</taxon>
        <taxon>Pseudomonadota</taxon>
        <taxon>Gammaproteobacteria</taxon>
        <taxon>Enterobacterales</taxon>
        <taxon>Yersiniaceae</taxon>
        <taxon>Serratia</taxon>
    </lineage>
</organism>
<evidence type="ECO:0000256" key="3">
    <source>
        <dbReference type="ARBA" id="ARBA00023163"/>
    </source>
</evidence>
<feature type="domain" description="HTH tetR-type" evidence="5">
    <location>
        <begin position="10"/>
        <end position="70"/>
    </location>
</feature>
<dbReference type="InterPro" id="IPR023772">
    <property type="entry name" value="DNA-bd_HTH_TetR-type_CS"/>
</dbReference>
<accession>A0A318NVI3</accession>
<keyword evidence="2 4" id="KW-0238">DNA-binding</keyword>
<dbReference type="PROSITE" id="PS50977">
    <property type="entry name" value="HTH_TETR_2"/>
    <property type="match status" value="1"/>
</dbReference>
<evidence type="ECO:0000313" key="7">
    <source>
        <dbReference type="Proteomes" id="UP000248196"/>
    </source>
</evidence>
<dbReference type="InterPro" id="IPR036271">
    <property type="entry name" value="Tet_transcr_reg_TetR-rel_C_sf"/>
</dbReference>
<dbReference type="InterPro" id="IPR009057">
    <property type="entry name" value="Homeodomain-like_sf"/>
</dbReference>
<evidence type="ECO:0000313" key="6">
    <source>
        <dbReference type="EMBL" id="PYD37764.1"/>
    </source>
</evidence>